<reference evidence="7" key="2">
    <citation type="journal article" date="2012" name="PLoS ONE">
        <title>A Deeply Branching Thermophilic Bacterium with an Ancient Acetyl-CoA Pathway Dominates a Subsurface Ecosystem.</title>
        <authorList>
            <person name="Takami H."/>
            <person name="Noguchi H."/>
            <person name="Takaki Y."/>
            <person name="Uchiyama I."/>
            <person name="Toyoda A."/>
            <person name="Nishi S."/>
            <person name="Chee G.-J."/>
            <person name="Arai W."/>
            <person name="Nunoura T."/>
            <person name="Itoh T."/>
            <person name="Hattori M."/>
            <person name="Takai K."/>
        </authorList>
    </citation>
    <scope>NUCLEOTIDE SEQUENCE</scope>
</reference>
<keyword evidence="4" id="KW-0408">Iron</keyword>
<evidence type="ECO:0000256" key="2">
    <source>
        <dbReference type="ARBA" id="ARBA00022723"/>
    </source>
</evidence>
<dbReference type="GO" id="GO:0008863">
    <property type="term" value="F:formate dehydrogenase (NAD+) activity"/>
    <property type="evidence" value="ECO:0007669"/>
    <property type="project" value="InterPro"/>
</dbReference>
<dbReference type="Gene3D" id="3.40.50.740">
    <property type="match status" value="1"/>
</dbReference>
<reference evidence="7" key="1">
    <citation type="journal article" date="2005" name="Environ. Microbiol.">
        <title>Genetic and functional properties of uncultivated thermophilic crenarchaeotes from a subsurface gold mine as revealed by analysis of genome fragments.</title>
        <authorList>
            <person name="Nunoura T."/>
            <person name="Hirayama H."/>
            <person name="Takami H."/>
            <person name="Oida H."/>
            <person name="Nishi S."/>
            <person name="Shimamura S."/>
            <person name="Suzuki Y."/>
            <person name="Inagaki F."/>
            <person name="Takai K."/>
            <person name="Nealson K.H."/>
            <person name="Horikoshi K."/>
        </authorList>
    </citation>
    <scope>NUCLEOTIDE SEQUENCE</scope>
</reference>
<dbReference type="GO" id="GO:0015942">
    <property type="term" value="P:formate metabolic process"/>
    <property type="evidence" value="ECO:0007669"/>
    <property type="project" value="InterPro"/>
</dbReference>
<keyword evidence="3" id="KW-0560">Oxidoreductase</keyword>
<dbReference type="PROSITE" id="PS51669">
    <property type="entry name" value="4FE4S_MOW_BIS_MGD"/>
    <property type="match status" value="1"/>
</dbReference>
<dbReference type="Gene3D" id="3.40.228.10">
    <property type="entry name" value="Dimethylsulfoxide Reductase, domain 2"/>
    <property type="match status" value="1"/>
</dbReference>
<evidence type="ECO:0000256" key="3">
    <source>
        <dbReference type="ARBA" id="ARBA00023002"/>
    </source>
</evidence>
<dbReference type="Pfam" id="PF04879">
    <property type="entry name" value="Molybdop_Fe4S4"/>
    <property type="match status" value="1"/>
</dbReference>
<dbReference type="GO" id="GO:0043546">
    <property type="term" value="F:molybdopterin cofactor binding"/>
    <property type="evidence" value="ECO:0007669"/>
    <property type="project" value="InterPro"/>
</dbReference>
<keyword evidence="5" id="KW-0411">Iron-sulfur</keyword>
<dbReference type="Pfam" id="PF00384">
    <property type="entry name" value="Molybdopterin"/>
    <property type="match status" value="1"/>
</dbReference>
<dbReference type="InterPro" id="IPR009010">
    <property type="entry name" value="Asp_de-COase-like_dom_sf"/>
</dbReference>
<evidence type="ECO:0000313" key="7">
    <source>
        <dbReference type="EMBL" id="BAL56236.1"/>
    </source>
</evidence>
<dbReference type="InterPro" id="IPR006963">
    <property type="entry name" value="Mopterin_OxRdtase_4Fe-4S_dom"/>
</dbReference>
<gene>
    <name evidence="7" type="ORF">HGMM_F35G12C07</name>
</gene>
<dbReference type="InterPro" id="IPR041924">
    <property type="entry name" value="Formate_Dh-H_N"/>
</dbReference>
<dbReference type="GO" id="GO:0003954">
    <property type="term" value="F:NADH dehydrogenase activity"/>
    <property type="evidence" value="ECO:0007669"/>
    <property type="project" value="TreeGrafter"/>
</dbReference>
<dbReference type="GO" id="GO:0051539">
    <property type="term" value="F:4 iron, 4 sulfur cluster binding"/>
    <property type="evidence" value="ECO:0007669"/>
    <property type="project" value="UniProtKB-KW"/>
</dbReference>
<evidence type="ECO:0000259" key="6">
    <source>
        <dbReference type="PROSITE" id="PS51669"/>
    </source>
</evidence>
<dbReference type="PROSITE" id="PS00551">
    <property type="entry name" value="MOLYBDOPTERIN_PROK_1"/>
    <property type="match status" value="1"/>
</dbReference>
<dbReference type="SUPFAM" id="SSF50692">
    <property type="entry name" value="ADC-like"/>
    <property type="match status" value="1"/>
</dbReference>
<dbReference type="EMBL" id="AP011741">
    <property type="protein sequence ID" value="BAL56236.1"/>
    <property type="molecule type" value="Genomic_DNA"/>
</dbReference>
<accession>H5SJA0</accession>
<dbReference type="PANTHER" id="PTHR43105:SF14">
    <property type="entry name" value="FORMATE DEHYDROGENASE H"/>
    <property type="match status" value="1"/>
</dbReference>
<dbReference type="Gene3D" id="2.20.25.90">
    <property type="entry name" value="ADC-like domains"/>
    <property type="match status" value="1"/>
</dbReference>
<evidence type="ECO:0000256" key="1">
    <source>
        <dbReference type="ARBA" id="ARBA00022485"/>
    </source>
</evidence>
<dbReference type="GO" id="GO:0022904">
    <property type="term" value="P:respiratory electron transport chain"/>
    <property type="evidence" value="ECO:0007669"/>
    <property type="project" value="TreeGrafter"/>
</dbReference>
<evidence type="ECO:0000256" key="5">
    <source>
        <dbReference type="ARBA" id="ARBA00023014"/>
    </source>
</evidence>
<dbReference type="Pfam" id="PF01568">
    <property type="entry name" value="Molydop_binding"/>
    <property type="match status" value="1"/>
</dbReference>
<dbReference type="NCBIfam" id="TIGR01591">
    <property type="entry name" value="Fdh-alpha"/>
    <property type="match status" value="1"/>
</dbReference>
<organism evidence="7">
    <name type="scientific">uncultured Acetothermia bacterium</name>
    <dbReference type="NCBI Taxonomy" id="236499"/>
    <lineage>
        <taxon>Bacteria</taxon>
        <taxon>Candidatus Bipolaricaulota</taxon>
        <taxon>environmental samples</taxon>
    </lineage>
</organism>
<dbReference type="GO" id="GO:0016020">
    <property type="term" value="C:membrane"/>
    <property type="evidence" value="ECO:0007669"/>
    <property type="project" value="TreeGrafter"/>
</dbReference>
<dbReference type="SUPFAM" id="SSF53706">
    <property type="entry name" value="Formate dehydrogenase/DMSO reductase, domains 1-3"/>
    <property type="match status" value="1"/>
</dbReference>
<keyword evidence="2" id="KW-0479">Metal-binding</keyword>
<dbReference type="Gene3D" id="2.40.40.20">
    <property type="match status" value="1"/>
</dbReference>
<dbReference type="PANTHER" id="PTHR43105">
    <property type="entry name" value="RESPIRATORY NITRATE REDUCTASE"/>
    <property type="match status" value="1"/>
</dbReference>
<protein>
    <submittedName>
        <fullName evidence="7">Formate dehydrogenase, alpha subunit</fullName>
    </submittedName>
</protein>
<dbReference type="AlphaFoldDB" id="H5SJA0"/>
<dbReference type="InterPro" id="IPR050123">
    <property type="entry name" value="Prok_molybdopt-oxidoreductase"/>
</dbReference>
<keyword evidence="1" id="KW-0004">4Fe-4S</keyword>
<dbReference type="GO" id="GO:0046872">
    <property type="term" value="F:metal ion binding"/>
    <property type="evidence" value="ECO:0007669"/>
    <property type="project" value="UniProtKB-KW"/>
</dbReference>
<dbReference type="InterPro" id="IPR006656">
    <property type="entry name" value="Mopterin_OxRdtase"/>
</dbReference>
<name>H5SJA0_9BACT</name>
<dbReference type="InterPro" id="IPR006657">
    <property type="entry name" value="MoPterin_dinucl-bd_dom"/>
</dbReference>
<dbReference type="InterPro" id="IPR006478">
    <property type="entry name" value="Formate_DH_asu"/>
</dbReference>
<sequence length="680" mass="75440">MPEVKSVCPYCGVGCGVILKAEENRLIGLRPDPEHPVNRGTLCPKGATAHEFVHHPDRLQKPLLRTGGRLTEVSWDEAYDYIVRELTRIKQRYGPDAIGVISSSRATVEENYLAQKFARAVLGTNNIDQCFRICHSATVAGLALSLGSGAMTNSIAEFAEPGPKVLMLVGSNAPHAHPIIWTVWMKRAVKNGTKLIVIDPRTTEPAKLAAVHVKVKPGTEVALFNAMAQHIIAHNLHDTRFIEERCENFEQFWGVVQKYTPESVEKLCGVPAAQIKQAAELYACEKPASIAYGLGVTEHRTGTDNVRALCNLALITGNFGKESSGINALRGQNNVQGATDMCRPETLPGYQSWNDPAVIEKFERAWGVKLPVPSSDAFLFCSRMWERALMGELKAFYIIGSDPALTEGNITKVEKALQSAELVIVQDLFPSRTMQFAHVVLPAASFAEKDGTFVNSERRVQRIRKAIEPIGQSKPDWVILCEVAQRLGYTMSYRSPEKIFEEIRALVSIYAGISYRRLEEHYGLQWPCPTEDHPGTKFLHRERFTRGRAQLIGIDYFPPAELPDAEFPLVLTTGRTFMQYNCGTMTRRTKAGRAEPENFVQLSAADAQKLGVTSGDRVRVRTRRGELIVTAQITEIAEGVIWMPFHYAESPTNLLTNDAVDPICGITELKVCAARVERVA</sequence>
<dbReference type="SMART" id="SM00926">
    <property type="entry name" value="Molybdop_Fe4S4"/>
    <property type="match status" value="1"/>
</dbReference>
<dbReference type="CDD" id="cd02753">
    <property type="entry name" value="MopB_Formate-Dh-H"/>
    <property type="match status" value="1"/>
</dbReference>
<proteinExistence type="predicted"/>
<evidence type="ECO:0000256" key="4">
    <source>
        <dbReference type="ARBA" id="ARBA00023004"/>
    </source>
</evidence>
<feature type="domain" description="4Fe-4S Mo/W bis-MGD-type" evidence="6">
    <location>
        <begin position="1"/>
        <end position="57"/>
    </location>
</feature>
<dbReference type="InterPro" id="IPR027467">
    <property type="entry name" value="MopterinOxRdtase_cofactor_BS"/>
</dbReference>